<dbReference type="Gene3D" id="3.90.226.10">
    <property type="entry name" value="2-enoyl-CoA Hydratase, Chain A, domain 1"/>
    <property type="match status" value="1"/>
</dbReference>
<dbReference type="STRING" id="637679.GCA_001550055_03720"/>
<proteinExistence type="predicted"/>
<dbReference type="SUPFAM" id="SSF52096">
    <property type="entry name" value="ClpP/crotonase"/>
    <property type="match status" value="1"/>
</dbReference>
<name>A0A1G7BKN3_9PROT</name>
<keyword evidence="1" id="KW-0812">Transmembrane</keyword>
<gene>
    <name evidence="2" type="ORF">SAMN04488071_2555</name>
</gene>
<evidence type="ECO:0008006" key="4">
    <source>
        <dbReference type="Google" id="ProtNLM"/>
    </source>
</evidence>
<reference evidence="2 3" key="1">
    <citation type="submission" date="2016-10" db="EMBL/GenBank/DDBJ databases">
        <authorList>
            <person name="de Groot N.N."/>
        </authorList>
    </citation>
    <scope>NUCLEOTIDE SEQUENCE [LARGE SCALE GENOMIC DNA]</scope>
    <source>
        <strain evidence="2 3">CGMCC 1.9109</strain>
    </source>
</reference>
<dbReference type="EMBL" id="FNAK01000005">
    <property type="protein sequence ID" value="SDE27462.1"/>
    <property type="molecule type" value="Genomic_DNA"/>
</dbReference>
<accession>A0A1G7BKN3</accession>
<keyword evidence="1" id="KW-0472">Membrane</keyword>
<evidence type="ECO:0000256" key="1">
    <source>
        <dbReference type="SAM" id="Phobius"/>
    </source>
</evidence>
<keyword evidence="3" id="KW-1185">Reference proteome</keyword>
<evidence type="ECO:0000313" key="2">
    <source>
        <dbReference type="EMBL" id="SDE27462.1"/>
    </source>
</evidence>
<dbReference type="InterPro" id="IPR029045">
    <property type="entry name" value="ClpP/crotonase-like_dom_sf"/>
</dbReference>
<protein>
    <recommendedName>
        <fullName evidence="4">Peptidase family S41</fullName>
    </recommendedName>
</protein>
<organism evidence="2 3">
    <name type="scientific">Kordiimonas lacus</name>
    <dbReference type="NCBI Taxonomy" id="637679"/>
    <lineage>
        <taxon>Bacteria</taxon>
        <taxon>Pseudomonadati</taxon>
        <taxon>Pseudomonadota</taxon>
        <taxon>Alphaproteobacteria</taxon>
        <taxon>Kordiimonadales</taxon>
        <taxon>Kordiimonadaceae</taxon>
        <taxon>Kordiimonas</taxon>
    </lineage>
</organism>
<keyword evidence="1" id="KW-1133">Transmembrane helix</keyword>
<feature type="transmembrane region" description="Helical" evidence="1">
    <location>
        <begin position="20"/>
        <end position="42"/>
    </location>
</feature>
<sequence length="486" mass="53329">MTQGRSATRNMLKLIIKRFFQGVGILFILALLYFSPNIYHIYKWNPVFTPLSAKFYGEAETVAEARLDDLDFLRKLPTIDRSFTPETLALFERDVSALEARAASLTDAEFALGVARAVAQADNGHTNIGQRDLITKNNRLPFRFYWFDGHLHVVRAAPGHEALLGAEVLAFGDTPVGAAHRTANSYFGGQDNWRSYMSTAILESPALLHAAGITGAADSTSLTLRLEGGTSLTESFDALPAMPEVSFRGLFPWMVLTARPLPGDDGTWSTLAARWTEPPTYLANPDTPYFFEERQNGATLYVNVSFMLDAGGLSIGTFWQNLESHIAGRRYDTIILDLRNNPGGDFNTSVASVARLPDHLTDGGTFYIATNGATFSAAIVNTSVAKFHGGDKAHIIGTRVGDRDQFWAEGGFPFDLPHSDYRVSFATGYHDWVNGCMDRHPLCYDGNEGVENPIASLDPDIRVPLTFADYAAGTDPVLKLIGTKQK</sequence>
<dbReference type="Proteomes" id="UP000183685">
    <property type="component" value="Unassembled WGS sequence"/>
</dbReference>
<evidence type="ECO:0000313" key="3">
    <source>
        <dbReference type="Proteomes" id="UP000183685"/>
    </source>
</evidence>
<dbReference type="AlphaFoldDB" id="A0A1G7BKN3"/>